<dbReference type="Pfam" id="PF12975">
    <property type="entry name" value="DUF3859"/>
    <property type="match status" value="1"/>
</dbReference>
<dbReference type="Gene3D" id="2.60.40.2390">
    <property type="match status" value="1"/>
</dbReference>
<evidence type="ECO:0000313" key="3">
    <source>
        <dbReference type="EMBL" id="SIO33287.1"/>
    </source>
</evidence>
<dbReference type="InterPro" id="IPR024331">
    <property type="entry name" value="DUF3859"/>
</dbReference>
<protein>
    <recommendedName>
        <fullName evidence="2">DUF3859 domain-containing protein</fullName>
    </recommendedName>
</protein>
<evidence type="ECO:0000313" key="4">
    <source>
        <dbReference type="Proteomes" id="UP000184932"/>
    </source>
</evidence>
<reference evidence="4" key="1">
    <citation type="submission" date="2016-11" db="EMBL/GenBank/DDBJ databases">
        <authorList>
            <person name="Varghese N."/>
            <person name="Submissions S."/>
        </authorList>
    </citation>
    <scope>NUCLEOTIDE SEQUENCE [LARGE SCALE GENOMIC DNA]</scope>
    <source>
        <strain evidence="4">DSM 29440</strain>
    </source>
</reference>
<keyword evidence="4" id="KW-1185">Reference proteome</keyword>
<feature type="signal peptide" evidence="1">
    <location>
        <begin position="1"/>
        <end position="27"/>
    </location>
</feature>
<accession>A0A1N6IMU2</accession>
<evidence type="ECO:0000256" key="1">
    <source>
        <dbReference type="SAM" id="SignalP"/>
    </source>
</evidence>
<dbReference type="EMBL" id="FSRL01000002">
    <property type="protein sequence ID" value="SIO33287.1"/>
    <property type="molecule type" value="Genomic_DNA"/>
</dbReference>
<dbReference type="STRING" id="1217970.SAMN05444002_4083"/>
<keyword evidence="1" id="KW-0732">Signal</keyword>
<dbReference type="OrthoDB" id="7864302at2"/>
<sequence length="200" mass="20284">MRVLARSGAVRAGLALAALLLSAATAAAEAGVTLDNSRIAALEYGLACPLRIVGSEAAPGTENGRVDIFDGAPQFLDTGGVVPAALGISFGVRAWAQEGAPALSVTIRSLHPPFAGTGTSVQTFASSIAAGSPMTHIYTFDMPHEAAPGLWRLEAEAEGKLLYSVPFQVVPEAAYDGPLPACDTPPVLGRAPAPRNGGPA</sequence>
<feature type="domain" description="DUF3859" evidence="2">
    <location>
        <begin position="78"/>
        <end position="169"/>
    </location>
</feature>
<organism evidence="3 4">
    <name type="scientific">Vannielia litorea</name>
    <dbReference type="NCBI Taxonomy" id="1217970"/>
    <lineage>
        <taxon>Bacteria</taxon>
        <taxon>Pseudomonadati</taxon>
        <taxon>Pseudomonadota</taxon>
        <taxon>Alphaproteobacteria</taxon>
        <taxon>Rhodobacterales</taxon>
        <taxon>Paracoccaceae</taxon>
        <taxon>Vannielia</taxon>
    </lineage>
</organism>
<feature type="chain" id="PRO_5009936646" description="DUF3859 domain-containing protein" evidence="1">
    <location>
        <begin position="28"/>
        <end position="200"/>
    </location>
</feature>
<dbReference type="AlphaFoldDB" id="A0A1N6IMU2"/>
<dbReference type="RefSeq" id="WP_084193230.1">
    <property type="nucleotide sequence ID" value="NZ_FSRL01000002.1"/>
</dbReference>
<name>A0A1N6IMU2_9RHOB</name>
<proteinExistence type="predicted"/>
<gene>
    <name evidence="3" type="ORF">SAMN05444002_4083</name>
</gene>
<evidence type="ECO:0000259" key="2">
    <source>
        <dbReference type="Pfam" id="PF12975"/>
    </source>
</evidence>
<dbReference type="Proteomes" id="UP000184932">
    <property type="component" value="Unassembled WGS sequence"/>
</dbReference>